<name>A0A4Z0A4D9_9AGAM</name>
<sequence>MPPRNVLLDDDDPMEGPSFIRRALNAPDDDDRAAPNYTHHFNIGDGPEESPLQQMIRYWMNERHAPDILPGQEEVLGRLLDHIRRQTETVQLLRGDPDSSEDEHFRIMLAQTEIERVKFVVRSYLRTRLFKVAAMHVPLKFC</sequence>
<dbReference type="OrthoDB" id="338231at2759"/>
<comment type="caution">
    <text evidence="2">The sequence shown here is derived from an EMBL/GenBank/DDBJ whole genome shotgun (WGS) entry which is preliminary data.</text>
</comment>
<evidence type="ECO:0008006" key="4">
    <source>
        <dbReference type="Google" id="ProtNLM"/>
    </source>
</evidence>
<dbReference type="CDD" id="cd11711">
    <property type="entry name" value="GINS_A_Sld5"/>
    <property type="match status" value="1"/>
</dbReference>
<organism evidence="2 3">
    <name type="scientific">Hericium alpestre</name>
    <dbReference type="NCBI Taxonomy" id="135208"/>
    <lineage>
        <taxon>Eukaryota</taxon>
        <taxon>Fungi</taxon>
        <taxon>Dikarya</taxon>
        <taxon>Basidiomycota</taxon>
        <taxon>Agaricomycotina</taxon>
        <taxon>Agaricomycetes</taxon>
        <taxon>Russulales</taxon>
        <taxon>Hericiaceae</taxon>
        <taxon>Hericium</taxon>
    </lineage>
</organism>
<gene>
    <name evidence="2" type="ORF">EWM64_g3255</name>
</gene>
<dbReference type="GO" id="GO:0000811">
    <property type="term" value="C:GINS complex"/>
    <property type="evidence" value="ECO:0007669"/>
    <property type="project" value="TreeGrafter"/>
</dbReference>
<evidence type="ECO:0000313" key="2">
    <source>
        <dbReference type="EMBL" id="TFY80759.1"/>
    </source>
</evidence>
<dbReference type="GO" id="GO:0000727">
    <property type="term" value="P:double-strand break repair via break-induced replication"/>
    <property type="evidence" value="ECO:0007669"/>
    <property type="project" value="TreeGrafter"/>
</dbReference>
<evidence type="ECO:0000313" key="3">
    <source>
        <dbReference type="Proteomes" id="UP000298061"/>
    </source>
</evidence>
<reference evidence="2 3" key="1">
    <citation type="submission" date="2019-02" db="EMBL/GenBank/DDBJ databases">
        <title>Genome sequencing of the rare red list fungi Hericium alpestre (H. flagellum).</title>
        <authorList>
            <person name="Buettner E."/>
            <person name="Kellner H."/>
        </authorList>
    </citation>
    <scope>NUCLEOTIDE SEQUENCE [LARGE SCALE GENOMIC DNA]</scope>
    <source>
        <strain evidence="2 3">DSM 108284</strain>
    </source>
</reference>
<dbReference type="SUPFAM" id="SSF158573">
    <property type="entry name" value="GINS helical bundle-like"/>
    <property type="match status" value="1"/>
</dbReference>
<dbReference type="EMBL" id="SFCI01000292">
    <property type="protein sequence ID" value="TFY80759.1"/>
    <property type="molecule type" value="Genomic_DNA"/>
</dbReference>
<dbReference type="AlphaFoldDB" id="A0A4Z0A4D9"/>
<dbReference type="InterPro" id="IPR036224">
    <property type="entry name" value="GINS_bundle-like_dom_sf"/>
</dbReference>
<protein>
    <recommendedName>
        <fullName evidence="4">GINS subunit domain-containing protein</fullName>
    </recommendedName>
</protein>
<keyword evidence="3" id="KW-1185">Reference proteome</keyword>
<dbReference type="GO" id="GO:0006261">
    <property type="term" value="P:DNA-templated DNA replication"/>
    <property type="evidence" value="ECO:0007669"/>
    <property type="project" value="InterPro"/>
</dbReference>
<dbReference type="PANTHER" id="PTHR21206">
    <property type="entry name" value="SLD5 PROTEIN"/>
    <property type="match status" value="1"/>
</dbReference>
<proteinExistence type="predicted"/>
<dbReference type="Proteomes" id="UP000298061">
    <property type="component" value="Unassembled WGS sequence"/>
</dbReference>
<dbReference type="Gene3D" id="1.20.58.1030">
    <property type="match status" value="1"/>
</dbReference>
<dbReference type="InterPro" id="IPR038749">
    <property type="entry name" value="Sld5_GINS_A"/>
</dbReference>
<accession>A0A4Z0A4D9</accession>
<dbReference type="PANTHER" id="PTHR21206:SF0">
    <property type="entry name" value="DNA REPLICATION COMPLEX GINS PROTEIN SLD5"/>
    <property type="match status" value="1"/>
</dbReference>
<evidence type="ECO:0000256" key="1">
    <source>
        <dbReference type="SAM" id="MobiDB-lite"/>
    </source>
</evidence>
<dbReference type="InterPro" id="IPR008591">
    <property type="entry name" value="GINS_Sld5"/>
</dbReference>
<dbReference type="STRING" id="135208.A0A4Z0A4D9"/>
<feature type="region of interest" description="Disordered" evidence="1">
    <location>
        <begin position="24"/>
        <end position="49"/>
    </location>
</feature>